<organism evidence="4 5">
    <name type="scientific">Trichinella pseudospiralis</name>
    <name type="common">Parasitic roundworm</name>
    <dbReference type="NCBI Taxonomy" id="6337"/>
    <lineage>
        <taxon>Eukaryota</taxon>
        <taxon>Metazoa</taxon>
        <taxon>Ecdysozoa</taxon>
        <taxon>Nematoda</taxon>
        <taxon>Enoplea</taxon>
        <taxon>Dorylaimia</taxon>
        <taxon>Trichinellida</taxon>
        <taxon>Trichinellidae</taxon>
        <taxon>Trichinella</taxon>
    </lineage>
</organism>
<comment type="caution">
    <text evidence="4">The sequence shown here is derived from an EMBL/GenBank/DDBJ whole genome shotgun (WGS) entry which is preliminary data.</text>
</comment>
<evidence type="ECO:0000313" key="4">
    <source>
        <dbReference type="EMBL" id="KRY71221.1"/>
    </source>
</evidence>
<keyword evidence="1" id="KW-0206">Cytoskeleton</keyword>
<proteinExistence type="predicted"/>
<sequence length="339" mass="38946">MLVEIHSIIVGVEGLEKRAKVSNRIQKWNLKMDSDDDILSQIQVSLCCVKLTPSYNDIRRVDVLISNPTLWKIAYKIHTTRKDMLYIKPSYAFIGPETTANVTLKLQTVTKEGFDCTDDRISIYFALVQDDWLSNIPLLFWGGKEPPKITRRHVIHVSYEQRIEGEFVEKQSMNSKFLEEMSSSESVESYPSSESDDYIIPEVWDFSFIGELNTDYTNERSKAESGKIVDLNNNGAINKHEIQEKETYQDQFEKCEEEQTNNIVKQEKEKIVEGTEAVDTKATEQVGEKLQENAVVKENDASNNELQKENQTINSAVNKTPFPEKKESNADKHDADKQY</sequence>
<dbReference type="SUPFAM" id="SSF49354">
    <property type="entry name" value="PapD-like"/>
    <property type="match status" value="1"/>
</dbReference>
<feature type="region of interest" description="Disordered" evidence="2">
    <location>
        <begin position="279"/>
        <end position="339"/>
    </location>
</feature>
<gene>
    <name evidence="4" type="ORF">T4A_403</name>
</gene>
<dbReference type="Gene3D" id="2.60.40.10">
    <property type="entry name" value="Immunoglobulins"/>
    <property type="match status" value="1"/>
</dbReference>
<dbReference type="InterPro" id="IPR000535">
    <property type="entry name" value="MSP_dom"/>
</dbReference>
<keyword evidence="1" id="KW-0963">Cytoplasm</keyword>
<dbReference type="Pfam" id="PF00635">
    <property type="entry name" value="Motile_Sperm"/>
    <property type="match status" value="1"/>
</dbReference>
<reference evidence="4 5" key="1">
    <citation type="submission" date="2015-01" db="EMBL/GenBank/DDBJ databases">
        <title>Evolution of Trichinella species and genotypes.</title>
        <authorList>
            <person name="Korhonen P.K."/>
            <person name="Edoardo P."/>
            <person name="Giuseppe L.R."/>
            <person name="Gasser R.B."/>
        </authorList>
    </citation>
    <scope>NUCLEOTIDE SEQUENCE [LARGE SCALE GENOMIC DNA]</scope>
    <source>
        <strain evidence="4">ISS13</strain>
    </source>
</reference>
<accession>A0A0V1EBP5</accession>
<dbReference type="InterPro" id="IPR008962">
    <property type="entry name" value="PapD-like_sf"/>
</dbReference>
<feature type="compositionally biased region" description="Polar residues" evidence="2">
    <location>
        <begin position="301"/>
        <end position="318"/>
    </location>
</feature>
<evidence type="ECO:0000256" key="1">
    <source>
        <dbReference type="RuleBase" id="RU003425"/>
    </source>
</evidence>
<dbReference type="EMBL" id="JYDR01000061">
    <property type="protein sequence ID" value="KRY71221.1"/>
    <property type="molecule type" value="Genomic_DNA"/>
</dbReference>
<comment type="function">
    <text evidence="1">Central component in molecular interactions underlying sperm crawling. Forms an extensive filament system that extends from sperm villipoda, along the leading edge of the pseudopod.</text>
</comment>
<evidence type="ECO:0000313" key="5">
    <source>
        <dbReference type="Proteomes" id="UP000054632"/>
    </source>
</evidence>
<feature type="domain" description="MSP" evidence="3">
    <location>
        <begin position="29"/>
        <end position="160"/>
    </location>
</feature>
<dbReference type="InterPro" id="IPR013783">
    <property type="entry name" value="Ig-like_fold"/>
</dbReference>
<dbReference type="PROSITE" id="PS50202">
    <property type="entry name" value="MSP"/>
    <property type="match status" value="1"/>
</dbReference>
<protein>
    <recommendedName>
        <fullName evidence="1">Major sperm protein</fullName>
    </recommendedName>
</protein>
<feature type="compositionally biased region" description="Basic and acidic residues" evidence="2">
    <location>
        <begin position="322"/>
        <end position="339"/>
    </location>
</feature>
<feature type="compositionally biased region" description="Basic and acidic residues" evidence="2">
    <location>
        <begin position="279"/>
        <end position="300"/>
    </location>
</feature>
<dbReference type="AlphaFoldDB" id="A0A0V1EBP5"/>
<name>A0A0V1EBP5_TRIPS</name>
<evidence type="ECO:0000256" key="2">
    <source>
        <dbReference type="SAM" id="MobiDB-lite"/>
    </source>
</evidence>
<evidence type="ECO:0000259" key="3">
    <source>
        <dbReference type="PROSITE" id="PS50202"/>
    </source>
</evidence>
<dbReference type="Proteomes" id="UP000054632">
    <property type="component" value="Unassembled WGS sequence"/>
</dbReference>